<accession>A0ABQ3I1A7</accession>
<comment type="caution">
    <text evidence="2">The sequence shown here is derived from an EMBL/GenBank/DDBJ whole genome shotgun (WGS) entry which is preliminary data.</text>
</comment>
<sequence length="407" mass="46673">MNSKFRILTLSLLTVCLSFSAQAQQSLIYGKVTTISGESYTGQIRWGKEEAFWTDLFNGNKEGNDNYRYLSREDRSRLREKIRDNNRWGGVWISWGSRDEYETTHEFQARFGDISSMEMNRRSEVRLTMRNGETMYVEDGSNDFNTDIYVMDQEFGETKIRWSRIEKVEFMDTPNKLSSKLGEPLYGTVQFYGGEYTGVIQWDHDERLTTDILDGDSRDGDVKIEFGNLASIEREGSGSRVITKSGRDMYLRGSNDVNSGNRGIIVTTEFGRIDIPWREFKKVTFSEAPANLKTYRDFAGLKKLSGTVTTTRGETLSGEIIYDLDEAYTFEMLQGEDHDVSYIIPFESVKSIVPKNYDNSLVVLKSGEELILGESRDVSEDNDGVIVFVNGDPKYILWEDIKEITFN</sequence>
<evidence type="ECO:0000313" key="3">
    <source>
        <dbReference type="Proteomes" id="UP000658258"/>
    </source>
</evidence>
<evidence type="ECO:0000313" key="2">
    <source>
        <dbReference type="EMBL" id="GHE55036.1"/>
    </source>
</evidence>
<evidence type="ECO:0008006" key="4">
    <source>
        <dbReference type="Google" id="ProtNLM"/>
    </source>
</evidence>
<gene>
    <name evidence="2" type="ORF">GCM10011340_07180</name>
</gene>
<protein>
    <recommendedName>
        <fullName evidence="4">DUF5666 domain-containing protein</fullName>
    </recommendedName>
</protein>
<feature type="signal peptide" evidence="1">
    <location>
        <begin position="1"/>
        <end position="23"/>
    </location>
</feature>
<dbReference type="EMBL" id="BNAG01000001">
    <property type="protein sequence ID" value="GHE55036.1"/>
    <property type="molecule type" value="Genomic_DNA"/>
</dbReference>
<organism evidence="2 3">
    <name type="scientific">Roseivirga thermotolerans</name>
    <dbReference type="NCBI Taxonomy" id="1758176"/>
    <lineage>
        <taxon>Bacteria</taxon>
        <taxon>Pseudomonadati</taxon>
        <taxon>Bacteroidota</taxon>
        <taxon>Cytophagia</taxon>
        <taxon>Cytophagales</taxon>
        <taxon>Roseivirgaceae</taxon>
        <taxon>Roseivirga</taxon>
    </lineage>
</organism>
<dbReference type="RefSeq" id="WP_189628815.1">
    <property type="nucleotide sequence ID" value="NZ_BNAG01000001.1"/>
</dbReference>
<evidence type="ECO:0000256" key="1">
    <source>
        <dbReference type="SAM" id="SignalP"/>
    </source>
</evidence>
<proteinExistence type="predicted"/>
<dbReference type="Proteomes" id="UP000658258">
    <property type="component" value="Unassembled WGS sequence"/>
</dbReference>
<feature type="chain" id="PRO_5046496103" description="DUF5666 domain-containing protein" evidence="1">
    <location>
        <begin position="24"/>
        <end position="407"/>
    </location>
</feature>
<name>A0ABQ3I1A7_9BACT</name>
<keyword evidence="3" id="KW-1185">Reference proteome</keyword>
<reference evidence="3" key="1">
    <citation type="journal article" date="2019" name="Int. J. Syst. Evol. Microbiol.">
        <title>The Global Catalogue of Microorganisms (GCM) 10K type strain sequencing project: providing services to taxonomists for standard genome sequencing and annotation.</title>
        <authorList>
            <consortium name="The Broad Institute Genomics Platform"/>
            <consortium name="The Broad Institute Genome Sequencing Center for Infectious Disease"/>
            <person name="Wu L."/>
            <person name="Ma J."/>
        </authorList>
    </citation>
    <scope>NUCLEOTIDE SEQUENCE [LARGE SCALE GENOMIC DNA]</scope>
    <source>
        <strain evidence="3">CGMCC 1.15111</strain>
    </source>
</reference>
<keyword evidence="1" id="KW-0732">Signal</keyword>